<dbReference type="Pfam" id="PF00412">
    <property type="entry name" value="LIM"/>
    <property type="match status" value="1"/>
</dbReference>
<dbReference type="PANTHER" id="PTHR24211:SF20">
    <property type="entry name" value="PROTEIN ESPINAS-RELATED"/>
    <property type="match status" value="1"/>
</dbReference>
<keyword evidence="4 5" id="KW-0440">LIM domain</keyword>
<dbReference type="InterPro" id="IPR047120">
    <property type="entry name" value="Pk/Esn/Tes"/>
</dbReference>
<proteinExistence type="inferred from homology"/>
<dbReference type="SMART" id="SM00132">
    <property type="entry name" value="LIM"/>
    <property type="match status" value="1"/>
</dbReference>
<dbReference type="GO" id="GO:0046872">
    <property type="term" value="F:metal ion binding"/>
    <property type="evidence" value="ECO:0007669"/>
    <property type="project" value="UniProtKB-KW"/>
</dbReference>
<evidence type="ECO:0000256" key="3">
    <source>
        <dbReference type="ARBA" id="ARBA00022833"/>
    </source>
</evidence>
<dbReference type="PANTHER" id="PTHR24211">
    <property type="entry name" value="LIM DOMAIN-CONTAINING PROTEIN"/>
    <property type="match status" value="1"/>
</dbReference>
<protein>
    <submittedName>
        <fullName evidence="8">(Mediterranean fruit fly) hypothetical protein</fullName>
    </submittedName>
</protein>
<dbReference type="InterPro" id="IPR001781">
    <property type="entry name" value="Znf_LIM"/>
</dbReference>
<dbReference type="OrthoDB" id="10069167at2759"/>
<evidence type="ECO:0000256" key="4">
    <source>
        <dbReference type="ARBA" id="ARBA00023038"/>
    </source>
</evidence>
<keyword evidence="9" id="KW-1185">Reference proteome</keyword>
<keyword evidence="6" id="KW-1133">Transmembrane helix</keyword>
<name>A0A811VC17_CERCA</name>
<feature type="domain" description="LIM zinc-binding" evidence="7">
    <location>
        <begin position="33"/>
        <end position="98"/>
    </location>
</feature>
<dbReference type="FunFam" id="2.10.110.10:FF:000035">
    <property type="entry name" value="prickle-like protein 2 isoform X1"/>
    <property type="match status" value="1"/>
</dbReference>
<gene>
    <name evidence="8" type="ORF">CCAP1982_LOCUS21489</name>
</gene>
<evidence type="ECO:0000256" key="1">
    <source>
        <dbReference type="ARBA" id="ARBA00008268"/>
    </source>
</evidence>
<evidence type="ECO:0000259" key="7">
    <source>
        <dbReference type="PROSITE" id="PS50023"/>
    </source>
</evidence>
<accession>A0A811VC17</accession>
<sequence length="161" mass="18628">MLASKLLRLEVCNAIAEEIAQILLPNAKRKRFMRYVLCDEPLSAGDIVVFAQRVGSQICWHPGCFVCCVCKELLVDLIYFHRDGNLYCGRHHAETQKPRCSACDEKVTPCWRCLHFFSLDFLCFVEFYLVLLTFLNLLKMSFRTGLHLKLIRVTWLGAHNT</sequence>
<keyword evidence="2 5" id="KW-0479">Metal-binding</keyword>
<comment type="caution">
    <text evidence="8">The sequence shown here is derived from an EMBL/GenBank/DDBJ whole genome shotgun (WGS) entry which is preliminary data.</text>
</comment>
<dbReference type="SUPFAM" id="SSF57716">
    <property type="entry name" value="Glucocorticoid receptor-like (DNA-binding domain)"/>
    <property type="match status" value="1"/>
</dbReference>
<dbReference type="PROSITE" id="PS50023">
    <property type="entry name" value="LIM_DOMAIN_2"/>
    <property type="match status" value="1"/>
</dbReference>
<evidence type="ECO:0000313" key="8">
    <source>
        <dbReference type="EMBL" id="CAD7013425.1"/>
    </source>
</evidence>
<organism evidence="8 9">
    <name type="scientific">Ceratitis capitata</name>
    <name type="common">Mediterranean fruit fly</name>
    <name type="synonym">Tephritis capitata</name>
    <dbReference type="NCBI Taxonomy" id="7213"/>
    <lineage>
        <taxon>Eukaryota</taxon>
        <taxon>Metazoa</taxon>
        <taxon>Ecdysozoa</taxon>
        <taxon>Arthropoda</taxon>
        <taxon>Hexapoda</taxon>
        <taxon>Insecta</taxon>
        <taxon>Pterygota</taxon>
        <taxon>Neoptera</taxon>
        <taxon>Endopterygota</taxon>
        <taxon>Diptera</taxon>
        <taxon>Brachycera</taxon>
        <taxon>Muscomorpha</taxon>
        <taxon>Tephritoidea</taxon>
        <taxon>Tephritidae</taxon>
        <taxon>Ceratitis</taxon>
        <taxon>Ceratitis</taxon>
    </lineage>
</organism>
<dbReference type="Gene3D" id="2.10.110.10">
    <property type="entry name" value="Cysteine Rich Protein"/>
    <property type="match status" value="1"/>
</dbReference>
<feature type="transmembrane region" description="Helical" evidence="6">
    <location>
        <begin position="116"/>
        <end position="138"/>
    </location>
</feature>
<reference evidence="8" key="1">
    <citation type="submission" date="2020-11" db="EMBL/GenBank/DDBJ databases">
        <authorList>
            <person name="Whitehead M."/>
        </authorList>
    </citation>
    <scope>NUCLEOTIDE SEQUENCE</scope>
    <source>
        <strain evidence="8">EGII</strain>
    </source>
</reference>
<evidence type="ECO:0000256" key="6">
    <source>
        <dbReference type="SAM" id="Phobius"/>
    </source>
</evidence>
<keyword evidence="6" id="KW-0472">Membrane</keyword>
<keyword evidence="3 5" id="KW-0862">Zinc</keyword>
<evidence type="ECO:0000313" key="9">
    <source>
        <dbReference type="Proteomes" id="UP000606786"/>
    </source>
</evidence>
<dbReference type="AlphaFoldDB" id="A0A811VC17"/>
<dbReference type="Proteomes" id="UP000606786">
    <property type="component" value="Unassembled WGS sequence"/>
</dbReference>
<keyword evidence="6" id="KW-0812">Transmembrane</keyword>
<evidence type="ECO:0000256" key="5">
    <source>
        <dbReference type="PROSITE-ProRule" id="PRU00125"/>
    </source>
</evidence>
<dbReference type="EMBL" id="CAJHJT010000056">
    <property type="protein sequence ID" value="CAD7013425.1"/>
    <property type="molecule type" value="Genomic_DNA"/>
</dbReference>
<evidence type="ECO:0000256" key="2">
    <source>
        <dbReference type="ARBA" id="ARBA00022723"/>
    </source>
</evidence>
<comment type="similarity">
    <text evidence="1">Belongs to the prickle / espinas / testin family.</text>
</comment>